<feature type="compositionally biased region" description="Basic and acidic residues" evidence="8">
    <location>
        <begin position="246"/>
        <end position="255"/>
    </location>
</feature>
<protein>
    <recommendedName>
        <fullName evidence="7">Pre-mRNA-splicing factor 38</fullName>
    </recommendedName>
</protein>
<proteinExistence type="inferred from homology"/>
<reference evidence="9" key="1">
    <citation type="journal article" date="2023" name="Mol. Biol. Evol.">
        <title>Third-Generation Sequencing Reveals the Adaptive Role of the Epigenome in Three Deep-Sea Polychaetes.</title>
        <authorList>
            <person name="Perez M."/>
            <person name="Aroh O."/>
            <person name="Sun Y."/>
            <person name="Lan Y."/>
            <person name="Juniper S.K."/>
            <person name="Young C.R."/>
            <person name="Angers B."/>
            <person name="Qian P.Y."/>
        </authorList>
    </citation>
    <scope>NUCLEOTIDE SEQUENCE</scope>
    <source>
        <strain evidence="9">R07B-5</strain>
    </source>
</reference>
<evidence type="ECO:0000313" key="9">
    <source>
        <dbReference type="EMBL" id="KAK2188031.1"/>
    </source>
</evidence>
<feature type="compositionally biased region" description="Basic and acidic residues" evidence="8">
    <location>
        <begin position="262"/>
        <end position="278"/>
    </location>
</feature>
<keyword evidence="3 7" id="KW-0507">mRNA processing</keyword>
<keyword evidence="4 7" id="KW-0747">Spliceosome</keyword>
<sequence>MAPNNALPIHGNEKTMNLNTLLLTNIQSSPYFKVNLYELKTYHEVIDEIYYKVNHLEPWEKGSRKTAGQTGMCGGVRGVGAGGIVSSAFCLLYKLFTLKLTRKQVVGLITHSDSPYIRGLGFMYIRYTQPPPDLWEWYEPYLEDEEEIDVKAGGGHIMTLGEMVKQWTGKLEWYGTLFPRIPVPIQKDIERKMKAHLASTWQKTPAAPVSEDVSTEARPNIPEGDDVHEAANVPHHSRSKSPSSRGDGRHGDRRVSPQVDSIRSEKDRLPKGRGDSHHRDRRHRSRSLEHRPRDKPKKDIHRSHVRSRSRDHDRKRSRSPRDPLDQRSHERKRSDSKERHRHRHRSVSRERVRDYHHKHDSHESRHKKTGSHGSHRESSFDRDLKREKHRHSVKNGV</sequence>
<evidence type="ECO:0000256" key="3">
    <source>
        <dbReference type="ARBA" id="ARBA00022664"/>
    </source>
</evidence>
<accession>A0AAD9UG19</accession>
<name>A0AAD9UG19_RIDPI</name>
<evidence type="ECO:0000256" key="1">
    <source>
        <dbReference type="ARBA" id="ARBA00004123"/>
    </source>
</evidence>
<dbReference type="EMBL" id="JAODUO010000146">
    <property type="protein sequence ID" value="KAK2188031.1"/>
    <property type="molecule type" value="Genomic_DNA"/>
</dbReference>
<feature type="compositionally biased region" description="Basic and acidic residues" evidence="8">
    <location>
        <begin position="374"/>
        <end position="386"/>
    </location>
</feature>
<dbReference type="PANTHER" id="PTHR23142">
    <property type="entry name" value="PRE-MRNA-SPLICING FACTOR 38A-RELATED"/>
    <property type="match status" value="1"/>
</dbReference>
<feature type="compositionally biased region" description="Basic residues" evidence="8">
    <location>
        <begin position="354"/>
        <end position="370"/>
    </location>
</feature>
<evidence type="ECO:0000313" key="10">
    <source>
        <dbReference type="Proteomes" id="UP001209878"/>
    </source>
</evidence>
<evidence type="ECO:0000256" key="2">
    <source>
        <dbReference type="ARBA" id="ARBA00006164"/>
    </source>
</evidence>
<feature type="region of interest" description="Disordered" evidence="8">
    <location>
        <begin position="198"/>
        <end position="397"/>
    </location>
</feature>
<dbReference type="GO" id="GO:0005681">
    <property type="term" value="C:spliceosomal complex"/>
    <property type="evidence" value="ECO:0007669"/>
    <property type="project" value="UniProtKB-KW"/>
</dbReference>
<dbReference type="AlphaFoldDB" id="A0AAD9UG19"/>
<comment type="subcellular location">
    <subcellularLocation>
        <location evidence="1 7">Nucleus</location>
    </subcellularLocation>
</comment>
<comment type="function">
    <text evidence="7">Required for pre-mRNA splicing.</text>
</comment>
<feature type="compositionally biased region" description="Basic residues" evidence="8">
    <location>
        <begin position="387"/>
        <end position="397"/>
    </location>
</feature>
<comment type="caution">
    <text evidence="9">The sequence shown here is derived from an EMBL/GenBank/DDBJ whole genome shotgun (WGS) entry which is preliminary data.</text>
</comment>
<dbReference type="Pfam" id="PF03371">
    <property type="entry name" value="PRP38"/>
    <property type="match status" value="1"/>
</dbReference>
<comment type="similarity">
    <text evidence="2 7">Belongs to the PRP38 family.</text>
</comment>
<evidence type="ECO:0000256" key="5">
    <source>
        <dbReference type="ARBA" id="ARBA00023187"/>
    </source>
</evidence>
<feature type="compositionally biased region" description="Basic residues" evidence="8">
    <location>
        <begin position="293"/>
        <end position="307"/>
    </location>
</feature>
<keyword evidence="5 7" id="KW-0508">mRNA splicing</keyword>
<dbReference type="InterPro" id="IPR005037">
    <property type="entry name" value="PRP38"/>
</dbReference>
<evidence type="ECO:0000256" key="8">
    <source>
        <dbReference type="SAM" id="MobiDB-lite"/>
    </source>
</evidence>
<evidence type="ECO:0000256" key="6">
    <source>
        <dbReference type="ARBA" id="ARBA00023242"/>
    </source>
</evidence>
<keyword evidence="10" id="KW-1185">Reference proteome</keyword>
<evidence type="ECO:0000256" key="7">
    <source>
        <dbReference type="RuleBase" id="RU367025"/>
    </source>
</evidence>
<gene>
    <name evidence="9" type="ORF">NP493_146g01036</name>
</gene>
<dbReference type="GO" id="GO:0000398">
    <property type="term" value="P:mRNA splicing, via spliceosome"/>
    <property type="evidence" value="ECO:0007669"/>
    <property type="project" value="UniProtKB-UniRule"/>
</dbReference>
<organism evidence="9 10">
    <name type="scientific">Ridgeia piscesae</name>
    <name type="common">Tubeworm</name>
    <dbReference type="NCBI Taxonomy" id="27915"/>
    <lineage>
        <taxon>Eukaryota</taxon>
        <taxon>Metazoa</taxon>
        <taxon>Spiralia</taxon>
        <taxon>Lophotrochozoa</taxon>
        <taxon>Annelida</taxon>
        <taxon>Polychaeta</taxon>
        <taxon>Sedentaria</taxon>
        <taxon>Canalipalpata</taxon>
        <taxon>Sabellida</taxon>
        <taxon>Siboglinidae</taxon>
        <taxon>Ridgeia</taxon>
    </lineage>
</organism>
<dbReference type="Proteomes" id="UP001209878">
    <property type="component" value="Unassembled WGS sequence"/>
</dbReference>
<keyword evidence="6 7" id="KW-0539">Nucleus</keyword>
<feature type="compositionally biased region" description="Basic and acidic residues" evidence="8">
    <location>
        <begin position="308"/>
        <end position="338"/>
    </location>
</feature>
<evidence type="ECO:0000256" key="4">
    <source>
        <dbReference type="ARBA" id="ARBA00022728"/>
    </source>
</evidence>